<dbReference type="Gene3D" id="1.20.1250.20">
    <property type="entry name" value="MFS general substrate transporter like domains"/>
    <property type="match status" value="2"/>
</dbReference>
<feature type="transmembrane region" description="Helical" evidence="7">
    <location>
        <begin position="299"/>
        <end position="320"/>
    </location>
</feature>
<dbReference type="PRINTS" id="PR01035">
    <property type="entry name" value="TCRTETA"/>
</dbReference>
<dbReference type="PROSITE" id="PS50850">
    <property type="entry name" value="MFS"/>
    <property type="match status" value="1"/>
</dbReference>
<dbReference type="Pfam" id="PF07690">
    <property type="entry name" value="MFS_1"/>
    <property type="match status" value="1"/>
</dbReference>
<dbReference type="InterPro" id="IPR036259">
    <property type="entry name" value="MFS_trans_sf"/>
</dbReference>
<evidence type="ECO:0000256" key="4">
    <source>
        <dbReference type="ARBA" id="ARBA00022692"/>
    </source>
</evidence>
<dbReference type="SUPFAM" id="SSF103473">
    <property type="entry name" value="MFS general substrate transporter"/>
    <property type="match status" value="1"/>
</dbReference>
<dbReference type="InterPro" id="IPR020846">
    <property type="entry name" value="MFS_dom"/>
</dbReference>
<dbReference type="InterPro" id="IPR001958">
    <property type="entry name" value="Tet-R_TetA/multi-R_MdtG-like"/>
</dbReference>
<dbReference type="RefSeq" id="WP_379191299.1">
    <property type="nucleotide sequence ID" value="NZ_JBHSOW010000102.1"/>
</dbReference>
<feature type="transmembrane region" description="Helical" evidence="7">
    <location>
        <begin position="386"/>
        <end position="406"/>
    </location>
</feature>
<feature type="transmembrane region" description="Helical" evidence="7">
    <location>
        <begin position="180"/>
        <end position="205"/>
    </location>
</feature>
<keyword evidence="3" id="KW-1003">Cell membrane</keyword>
<evidence type="ECO:0000256" key="7">
    <source>
        <dbReference type="SAM" id="Phobius"/>
    </source>
</evidence>
<feature type="transmembrane region" description="Helical" evidence="7">
    <location>
        <begin position="98"/>
        <end position="117"/>
    </location>
</feature>
<accession>A0ABW0W5B0</accession>
<dbReference type="Proteomes" id="UP001596047">
    <property type="component" value="Unassembled WGS sequence"/>
</dbReference>
<keyword evidence="6 7" id="KW-0472">Membrane</keyword>
<evidence type="ECO:0000313" key="10">
    <source>
        <dbReference type="Proteomes" id="UP001596047"/>
    </source>
</evidence>
<feature type="transmembrane region" description="Helical" evidence="7">
    <location>
        <begin position="64"/>
        <end position="86"/>
    </location>
</feature>
<dbReference type="PANTHER" id="PTHR43414">
    <property type="entry name" value="MULTIDRUG RESISTANCE PROTEIN MDTG"/>
    <property type="match status" value="1"/>
</dbReference>
<keyword evidence="4 7" id="KW-0812">Transmembrane</keyword>
<organism evidence="9 10">
    <name type="scientific">Paenibacillus solisilvae</name>
    <dbReference type="NCBI Taxonomy" id="2486751"/>
    <lineage>
        <taxon>Bacteria</taxon>
        <taxon>Bacillati</taxon>
        <taxon>Bacillota</taxon>
        <taxon>Bacilli</taxon>
        <taxon>Bacillales</taxon>
        <taxon>Paenibacillaceae</taxon>
        <taxon>Paenibacillus</taxon>
    </lineage>
</organism>
<evidence type="ECO:0000313" key="9">
    <source>
        <dbReference type="EMBL" id="MFC5652653.1"/>
    </source>
</evidence>
<feature type="transmembrane region" description="Helical" evidence="7">
    <location>
        <begin position="360"/>
        <end position="380"/>
    </location>
</feature>
<evidence type="ECO:0000256" key="6">
    <source>
        <dbReference type="ARBA" id="ARBA00023136"/>
    </source>
</evidence>
<evidence type="ECO:0000256" key="5">
    <source>
        <dbReference type="ARBA" id="ARBA00022989"/>
    </source>
</evidence>
<feature type="transmembrane region" description="Helical" evidence="7">
    <location>
        <begin position="233"/>
        <end position="256"/>
    </location>
</feature>
<feature type="transmembrane region" description="Helical" evidence="7">
    <location>
        <begin position="326"/>
        <end position="348"/>
    </location>
</feature>
<feature type="transmembrane region" description="Helical" evidence="7">
    <location>
        <begin position="123"/>
        <end position="142"/>
    </location>
</feature>
<protein>
    <submittedName>
        <fullName evidence="9">MFS transporter</fullName>
    </submittedName>
</protein>
<comment type="subcellular location">
    <subcellularLocation>
        <location evidence="1">Cell membrane</location>
        <topology evidence="1">Multi-pass membrane protein</topology>
    </subcellularLocation>
</comment>
<keyword evidence="10" id="KW-1185">Reference proteome</keyword>
<evidence type="ECO:0000256" key="3">
    <source>
        <dbReference type="ARBA" id="ARBA00022475"/>
    </source>
</evidence>
<dbReference type="EMBL" id="JBHSOW010000102">
    <property type="protein sequence ID" value="MFC5652653.1"/>
    <property type="molecule type" value="Genomic_DNA"/>
</dbReference>
<feature type="transmembrane region" description="Helical" evidence="7">
    <location>
        <begin position="29"/>
        <end position="52"/>
    </location>
</feature>
<gene>
    <name evidence="9" type="ORF">ACFPYJ_26750</name>
</gene>
<feature type="transmembrane region" description="Helical" evidence="7">
    <location>
        <begin position="154"/>
        <end position="174"/>
    </location>
</feature>
<keyword evidence="5 7" id="KW-1133">Transmembrane helix</keyword>
<keyword evidence="2" id="KW-0813">Transport</keyword>
<evidence type="ECO:0000256" key="1">
    <source>
        <dbReference type="ARBA" id="ARBA00004651"/>
    </source>
</evidence>
<proteinExistence type="predicted"/>
<comment type="caution">
    <text evidence="9">The sequence shown here is derived from an EMBL/GenBank/DDBJ whole genome shotgun (WGS) entry which is preliminary data.</text>
</comment>
<evidence type="ECO:0000256" key="2">
    <source>
        <dbReference type="ARBA" id="ARBA00022448"/>
    </source>
</evidence>
<feature type="transmembrane region" description="Helical" evidence="7">
    <location>
        <begin position="268"/>
        <end position="287"/>
    </location>
</feature>
<sequence length="426" mass="46259">MLRFLDSCSGLTRRREWIFTVEKWKRNLFILYVGQFLAMASTSCITPFLPLYLQELGLTDPGEVRLWTGLIFGSNLLTAFLFSPLWGKLADRYGRKLMLVRSGLGMAVTITLMSFATSPVQLLLLRLLNGMMAGFGPAAIALIATNTPKERSGYALGILHSGAVAGTMCGPLLGGLMADWFGFSAVFLYTGLSILLASMIVIFLVKEKFEIKERKDKSAFMQDMKTIVSRKPIAPLFVTASIIRSAMVGTLPFIPLYVQELAPSQDNLVLLAGITAAAMGVGNMIAAPQLGKLGDKFGSHYVLLGAVSGAVLCSIPQAFVQELWQLIVLRLLTGACLGGMMPSINALIRHYAPEGMESRTYSYVNCAVFFGGMVGSTAMGVVSSQFGLPMIFIGSAVLLLLNNVWMKVTIFPEIKRSRDTAEIMNG</sequence>
<dbReference type="InterPro" id="IPR011701">
    <property type="entry name" value="MFS"/>
</dbReference>
<evidence type="ECO:0000259" key="8">
    <source>
        <dbReference type="PROSITE" id="PS50850"/>
    </source>
</evidence>
<reference evidence="10" key="1">
    <citation type="journal article" date="2019" name="Int. J. Syst. Evol. Microbiol.">
        <title>The Global Catalogue of Microorganisms (GCM) 10K type strain sequencing project: providing services to taxonomists for standard genome sequencing and annotation.</title>
        <authorList>
            <consortium name="The Broad Institute Genomics Platform"/>
            <consortium name="The Broad Institute Genome Sequencing Center for Infectious Disease"/>
            <person name="Wu L."/>
            <person name="Ma J."/>
        </authorList>
    </citation>
    <scope>NUCLEOTIDE SEQUENCE [LARGE SCALE GENOMIC DNA]</scope>
    <source>
        <strain evidence="10">CGMCC 1.3240</strain>
    </source>
</reference>
<name>A0ABW0W5B0_9BACL</name>
<feature type="domain" description="Major facilitator superfamily (MFS) profile" evidence="8">
    <location>
        <begin position="27"/>
        <end position="414"/>
    </location>
</feature>
<dbReference type="PANTHER" id="PTHR43414:SF6">
    <property type="entry name" value="MULTIDRUG RESISTANCE PROTEIN MDTG"/>
    <property type="match status" value="1"/>
</dbReference>